<dbReference type="Gene3D" id="3.40.50.150">
    <property type="entry name" value="Vaccinia Virus protein VP39"/>
    <property type="match status" value="1"/>
</dbReference>
<comment type="caution">
    <text evidence="7">The sequence shown here is derived from an EMBL/GenBank/DDBJ whole genome shotgun (WGS) entry which is preliminary data.</text>
</comment>
<feature type="binding site" evidence="5">
    <location>
        <position position="207"/>
    </location>
    <ligand>
        <name>S-adenosyl-L-methionine</name>
        <dbReference type="ChEBI" id="CHEBI:59789"/>
    </ligand>
</feature>
<dbReference type="PROSITE" id="PS51686">
    <property type="entry name" value="SAM_MT_RSMB_NOP"/>
    <property type="match status" value="1"/>
</dbReference>
<accession>A0A8J6DU40</accession>
<keyword evidence="2 5" id="KW-0808">Transferase</keyword>
<evidence type="ECO:0000256" key="1">
    <source>
        <dbReference type="ARBA" id="ARBA00022603"/>
    </source>
</evidence>
<evidence type="ECO:0000313" key="8">
    <source>
        <dbReference type="Proteomes" id="UP000700334"/>
    </source>
</evidence>
<feature type="domain" description="SAM-dependent MTase RsmB/NOP-type" evidence="6">
    <location>
        <begin position="89"/>
        <end position="292"/>
    </location>
</feature>
<sequence length="292" mass="33158">RTLASSGGMMLTRVRAGIRPATSEPIQTLLYGPGLARKGGREGEIGELRLKAKSERKLAKQICKVVLDHFEKQYSRELGDAWNTVRDILTSPSCWQYAVLLNRFNYSFELEKDLHLKGYHTLFQGSLPYSPKSMKCYLSRTPNRMPSERHQVGNLKKYYLLNAASLLPVLALELRDGEKVLDMCAAPGGKSIALLQCAYPGYFHCNEYDSLRFRWLKQTLESFIPYPLVNVIKVSELDGREVGDAQPETFDKVLVDAPCSNDRSWLFSSDPQRAACRINQRRNLPVLQIELL</sequence>
<dbReference type="GO" id="GO:0031167">
    <property type="term" value="P:rRNA methylation"/>
    <property type="evidence" value="ECO:0007669"/>
    <property type="project" value="TreeGrafter"/>
</dbReference>
<feature type="binding site" evidence="5">
    <location>
        <position position="256"/>
    </location>
    <ligand>
        <name>S-adenosyl-L-methionine</name>
        <dbReference type="ChEBI" id="CHEBI:59789"/>
    </ligand>
</feature>
<dbReference type="OrthoDB" id="8020218at2759"/>
<dbReference type="CDD" id="cd02440">
    <property type="entry name" value="AdoMet_MTases"/>
    <property type="match status" value="1"/>
</dbReference>
<gene>
    <name evidence="7" type="ORF">J0S82_013691</name>
</gene>
<comment type="similarity">
    <text evidence="5">Belongs to the class I-like SAM-binding methyltransferase superfamily. RsmB/NOP family.</text>
</comment>
<keyword evidence="3 5" id="KW-0949">S-adenosyl-L-methionine</keyword>
<dbReference type="AlphaFoldDB" id="A0A8J6DU40"/>
<proteinExistence type="inferred from homology"/>
<dbReference type="PANTHER" id="PTHR22808">
    <property type="entry name" value="NCL1 YEAST -RELATED NOL1/NOP2/FMU SUN DOMAIN-CONTAINING"/>
    <property type="match status" value="1"/>
</dbReference>
<dbReference type="EMBL" id="JAGFMF010011523">
    <property type="protein sequence ID" value="KAG8520704.1"/>
    <property type="molecule type" value="Genomic_DNA"/>
</dbReference>
<organism evidence="7 8">
    <name type="scientific">Galemys pyrenaicus</name>
    <name type="common">Iberian desman</name>
    <name type="synonym">Pyrenean desman</name>
    <dbReference type="NCBI Taxonomy" id="202257"/>
    <lineage>
        <taxon>Eukaryota</taxon>
        <taxon>Metazoa</taxon>
        <taxon>Chordata</taxon>
        <taxon>Craniata</taxon>
        <taxon>Vertebrata</taxon>
        <taxon>Euteleostomi</taxon>
        <taxon>Mammalia</taxon>
        <taxon>Eutheria</taxon>
        <taxon>Laurasiatheria</taxon>
        <taxon>Eulipotyphla</taxon>
        <taxon>Talpidae</taxon>
        <taxon>Galemys</taxon>
    </lineage>
</organism>
<feature type="binding site" evidence="5">
    <location>
        <begin position="184"/>
        <end position="190"/>
    </location>
    <ligand>
        <name>S-adenosyl-L-methionine</name>
        <dbReference type="ChEBI" id="CHEBI:59789"/>
    </ligand>
</feature>
<evidence type="ECO:0000259" key="6">
    <source>
        <dbReference type="PROSITE" id="PS51686"/>
    </source>
</evidence>
<dbReference type="InterPro" id="IPR023267">
    <property type="entry name" value="RCMT"/>
</dbReference>
<reference evidence="7" key="1">
    <citation type="journal article" date="2021" name="Evol. Appl.">
        <title>The genome of the Pyrenean desman and the effects of bottlenecks and inbreeding on the genomic landscape of an endangered species.</title>
        <authorList>
            <person name="Escoda L."/>
            <person name="Castresana J."/>
        </authorList>
    </citation>
    <scope>NUCLEOTIDE SEQUENCE</scope>
    <source>
        <strain evidence="7">IBE-C5619</strain>
    </source>
</reference>
<dbReference type="Pfam" id="PF01189">
    <property type="entry name" value="Methyltr_RsmB-F"/>
    <property type="match status" value="1"/>
</dbReference>
<evidence type="ECO:0000256" key="3">
    <source>
        <dbReference type="ARBA" id="ARBA00022691"/>
    </source>
</evidence>
<dbReference type="PANTHER" id="PTHR22808:SF8">
    <property type="entry name" value="TRNA (CYTOSINE(34)-C(5))-METHYLTRANSFERASE, MITOCHONDRIAL"/>
    <property type="match status" value="1"/>
</dbReference>
<dbReference type="GO" id="GO:0008173">
    <property type="term" value="F:RNA methyltransferase activity"/>
    <property type="evidence" value="ECO:0007669"/>
    <property type="project" value="InterPro"/>
</dbReference>
<dbReference type="Proteomes" id="UP000700334">
    <property type="component" value="Unassembled WGS sequence"/>
</dbReference>
<feature type="non-terminal residue" evidence="7">
    <location>
        <position position="1"/>
    </location>
</feature>
<keyword evidence="1 5" id="KW-0489">Methyltransferase</keyword>
<dbReference type="Gene3D" id="6.20.240.40">
    <property type="match status" value="1"/>
</dbReference>
<dbReference type="GO" id="GO:0005762">
    <property type="term" value="C:mitochondrial large ribosomal subunit"/>
    <property type="evidence" value="ECO:0007669"/>
    <property type="project" value="TreeGrafter"/>
</dbReference>
<protein>
    <submittedName>
        <fullName evidence="7">tRNA (Cytosine(34)-C(5))-methyltransferase, mitochondrial</fullName>
    </submittedName>
</protein>
<dbReference type="GO" id="GO:0003723">
    <property type="term" value="F:RNA binding"/>
    <property type="evidence" value="ECO:0007669"/>
    <property type="project" value="UniProtKB-UniRule"/>
</dbReference>
<evidence type="ECO:0000256" key="4">
    <source>
        <dbReference type="ARBA" id="ARBA00022884"/>
    </source>
</evidence>
<dbReference type="PRINTS" id="PR02008">
    <property type="entry name" value="RCMTFAMILY"/>
</dbReference>
<dbReference type="InterPro" id="IPR049560">
    <property type="entry name" value="MeTrfase_RsmB-F_NOP2_cat"/>
</dbReference>
<dbReference type="InterPro" id="IPR029063">
    <property type="entry name" value="SAM-dependent_MTases_sf"/>
</dbReference>
<keyword evidence="8" id="KW-1185">Reference proteome</keyword>
<feature type="binding site" evidence="5">
    <location>
        <position position="238"/>
    </location>
    <ligand>
        <name>S-adenosyl-L-methionine</name>
        <dbReference type="ChEBI" id="CHEBI:59789"/>
    </ligand>
</feature>
<evidence type="ECO:0000256" key="5">
    <source>
        <dbReference type="PROSITE-ProRule" id="PRU01023"/>
    </source>
</evidence>
<dbReference type="SUPFAM" id="SSF53335">
    <property type="entry name" value="S-adenosyl-L-methionine-dependent methyltransferases"/>
    <property type="match status" value="1"/>
</dbReference>
<evidence type="ECO:0000256" key="2">
    <source>
        <dbReference type="ARBA" id="ARBA00022679"/>
    </source>
</evidence>
<evidence type="ECO:0000313" key="7">
    <source>
        <dbReference type="EMBL" id="KAG8520704.1"/>
    </source>
</evidence>
<keyword evidence="4 5" id="KW-0694">RNA-binding</keyword>
<comment type="caution">
    <text evidence="5">Lacks conserved residue(s) required for the propagation of feature annotation.</text>
</comment>
<dbReference type="InterPro" id="IPR001678">
    <property type="entry name" value="MeTrfase_RsmB-F_NOP2_dom"/>
</dbReference>
<name>A0A8J6DU40_GALPY</name>
<feature type="non-terminal residue" evidence="7">
    <location>
        <position position="292"/>
    </location>
</feature>